<sequence length="267" mass="30588">MISRLSVSEILRRLLRRGAYNIFEKLLGIEREKHGLRYVPADAVGYAVVCPRYAAMYAAEREVAVFARALIDRVRYAEELKIVDPSVLKSTIRKALRGDRKAAESLLEVGRGLTPKDIERIFPSLRQEFERYRKAARGPPPEGFGEETYYFYNYAEPLPYAGFSDIWGSYVVYIVAGIASDYVYVFKYVRGLDYSIARSMAAAEGDVAAKIWQRPRVKIHIQKPEKTPKITYVDPHDPEPHYKAFQRGEPRAGPLCHRCPYKDLCTL</sequence>
<evidence type="ECO:0000313" key="2">
    <source>
        <dbReference type="Proteomes" id="UP000002595"/>
    </source>
</evidence>
<dbReference type="AlphaFoldDB" id="A1RU81"/>
<name>A1RU81_PYRIL</name>
<dbReference type="Proteomes" id="UP000002595">
    <property type="component" value="Chromosome"/>
</dbReference>
<dbReference type="KEGG" id="pis:Pisl_1351"/>
<dbReference type="STRING" id="384616.Pisl_1351"/>
<reference evidence="1" key="1">
    <citation type="submission" date="2006-12" db="EMBL/GenBank/DDBJ databases">
        <title>Complete sequence of Pyrobaculum islandicum DSM 4184.</title>
        <authorList>
            <person name="Copeland A."/>
            <person name="Lucas S."/>
            <person name="Lapidus A."/>
            <person name="Barry K."/>
            <person name="Detter J.C."/>
            <person name="Glavina del Rio T."/>
            <person name="Dalin E."/>
            <person name="Tice H."/>
            <person name="Pitluck S."/>
            <person name="Meincke L."/>
            <person name="Brettin T."/>
            <person name="Bruce D."/>
            <person name="Han C."/>
            <person name="Tapia R."/>
            <person name="Gilna P."/>
            <person name="Schmutz J."/>
            <person name="Larimer F."/>
            <person name="Land M."/>
            <person name="Hauser L."/>
            <person name="Kyrpides N."/>
            <person name="Mikhailova N."/>
            <person name="Cozen A.E."/>
            <person name="Fitz-Gibbon S.T."/>
            <person name="House C.H."/>
            <person name="Saltikov C."/>
            <person name="Lowe T."/>
            <person name="Richardson P."/>
        </authorList>
    </citation>
    <scope>NUCLEOTIDE SEQUENCE [LARGE SCALE GENOMIC DNA]</scope>
    <source>
        <strain evidence="1">DSM 4184</strain>
    </source>
</reference>
<dbReference type="eggNOG" id="arCOG05499">
    <property type="taxonomic scope" value="Archaea"/>
</dbReference>
<proteinExistence type="predicted"/>
<evidence type="ECO:0000313" key="1">
    <source>
        <dbReference type="EMBL" id="ABL88513.1"/>
    </source>
</evidence>
<dbReference type="EMBL" id="CP000504">
    <property type="protein sequence ID" value="ABL88513.1"/>
    <property type="molecule type" value="Genomic_DNA"/>
</dbReference>
<keyword evidence="2" id="KW-1185">Reference proteome</keyword>
<organism evidence="1 2">
    <name type="scientific">Pyrobaculum islandicum (strain DSM 4184 / JCM 9189 / GEO3)</name>
    <dbReference type="NCBI Taxonomy" id="384616"/>
    <lineage>
        <taxon>Archaea</taxon>
        <taxon>Thermoproteota</taxon>
        <taxon>Thermoprotei</taxon>
        <taxon>Thermoproteales</taxon>
        <taxon>Thermoproteaceae</taxon>
        <taxon>Pyrobaculum</taxon>
    </lineage>
</organism>
<gene>
    <name evidence="1" type="ordered locus">Pisl_1351</name>
</gene>
<accession>A1RU81</accession>
<dbReference type="HOGENOM" id="CLU_1048148_0_0_2"/>
<protein>
    <submittedName>
        <fullName evidence="1">Uncharacterized protein</fullName>
    </submittedName>
</protein>